<keyword evidence="6" id="KW-0564">Palmitate</keyword>
<evidence type="ECO:0000256" key="6">
    <source>
        <dbReference type="ARBA" id="ARBA00023139"/>
    </source>
</evidence>
<evidence type="ECO:0000256" key="4">
    <source>
        <dbReference type="ARBA" id="ARBA00022729"/>
    </source>
</evidence>
<dbReference type="Gene3D" id="3.40.190.10">
    <property type="entry name" value="Periplasmic binding protein-like II"/>
    <property type="match status" value="2"/>
</dbReference>
<keyword evidence="9" id="KW-0762">Sugar transport</keyword>
<dbReference type="EMBL" id="JACHFQ010000006">
    <property type="protein sequence ID" value="MBB5226719.1"/>
    <property type="molecule type" value="Genomic_DNA"/>
</dbReference>
<feature type="signal peptide" evidence="8">
    <location>
        <begin position="1"/>
        <end position="25"/>
    </location>
</feature>
<protein>
    <submittedName>
        <fullName evidence="9">Multiple sugar transport system substrate-binding protein</fullName>
    </submittedName>
</protein>
<evidence type="ECO:0000256" key="7">
    <source>
        <dbReference type="ARBA" id="ARBA00023288"/>
    </source>
</evidence>
<keyword evidence="10" id="KW-1185">Reference proteome</keyword>
<keyword evidence="9" id="KW-0813">Transport</keyword>
<feature type="chain" id="PRO_5031114362" evidence="8">
    <location>
        <begin position="26"/>
        <end position="428"/>
    </location>
</feature>
<evidence type="ECO:0000256" key="2">
    <source>
        <dbReference type="ARBA" id="ARBA00008520"/>
    </source>
</evidence>
<sequence>MKKKMRLIKKCAILILCALVILELASCNKQKKEKAFVPRLDTQTKCKIEIAGRYQNFEALEAEFDRFNEFYPNVELAYTYLDNYKKSISTALASQNAPDIFTTFPWMLDKTNYNPLLENAENLADSKSTGFELSAVNQKLLFPMADGSIPMVPVLCAANGMLVNEDLFKKEKIQIPQTWSQLIEACQKFKDAGYKSPILSENSAVSIMSSLIYPYFTKEVMNKPEAISKLNKLEPEAGGYMRTTLEWVQEFKKYDFMDLEECSKIKDNYSAVIMRFFEGDIPMMLASADVVSGTKKRESLSEAFTKNPFKYSFYSVPVMEKGGAVLQVPSVEFSVNKNGKNLEMTNEFMRFLLRTEELNNLAKIKRLITCSTVYSFDDVYAPLENAEHLYQMEIGILDNTYSQLRKAAYQVLLGKQSVDEAIAWYGKY</sequence>
<evidence type="ECO:0000313" key="10">
    <source>
        <dbReference type="Proteomes" id="UP000518887"/>
    </source>
</evidence>
<reference evidence="9 10" key="1">
    <citation type="submission" date="2020-08" db="EMBL/GenBank/DDBJ databases">
        <title>Genomic Encyclopedia of Type Strains, Phase IV (KMG-IV): sequencing the most valuable type-strain genomes for metagenomic binning, comparative biology and taxonomic classification.</title>
        <authorList>
            <person name="Goeker M."/>
        </authorList>
    </citation>
    <scope>NUCLEOTIDE SEQUENCE [LARGE SCALE GENOMIC DNA]</scope>
    <source>
        <strain evidence="9 10">DSM 103462</strain>
    </source>
</reference>
<keyword evidence="4 8" id="KW-0732">Signal</keyword>
<dbReference type="Pfam" id="PF01547">
    <property type="entry name" value="SBP_bac_1"/>
    <property type="match status" value="1"/>
</dbReference>
<dbReference type="Proteomes" id="UP000518887">
    <property type="component" value="Unassembled WGS sequence"/>
</dbReference>
<keyword evidence="3" id="KW-1003">Cell membrane</keyword>
<dbReference type="PANTHER" id="PTHR43649:SF33">
    <property type="entry name" value="POLYGALACTURONAN_RHAMNOGALACTURONAN-BINDING PROTEIN YTCQ"/>
    <property type="match status" value="1"/>
</dbReference>
<gene>
    <name evidence="9" type="ORF">HNP76_002100</name>
</gene>
<proteinExistence type="inferred from homology"/>
<comment type="caution">
    <text evidence="9">The sequence shown here is derived from an EMBL/GenBank/DDBJ whole genome shotgun (WGS) entry which is preliminary data.</text>
</comment>
<keyword evidence="5" id="KW-0472">Membrane</keyword>
<dbReference type="InterPro" id="IPR006059">
    <property type="entry name" value="SBP"/>
</dbReference>
<evidence type="ECO:0000256" key="3">
    <source>
        <dbReference type="ARBA" id="ARBA00022475"/>
    </source>
</evidence>
<evidence type="ECO:0000256" key="1">
    <source>
        <dbReference type="ARBA" id="ARBA00004418"/>
    </source>
</evidence>
<dbReference type="RefSeq" id="WP_184660233.1">
    <property type="nucleotide sequence ID" value="NZ_CP031518.1"/>
</dbReference>
<organism evidence="9 10">
    <name type="scientific">Treponema ruminis</name>
    <dbReference type="NCBI Taxonomy" id="744515"/>
    <lineage>
        <taxon>Bacteria</taxon>
        <taxon>Pseudomonadati</taxon>
        <taxon>Spirochaetota</taxon>
        <taxon>Spirochaetia</taxon>
        <taxon>Spirochaetales</taxon>
        <taxon>Treponemataceae</taxon>
        <taxon>Treponema</taxon>
    </lineage>
</organism>
<keyword evidence="7" id="KW-0449">Lipoprotein</keyword>
<dbReference type="AlphaFoldDB" id="A0A7W8GA75"/>
<dbReference type="GO" id="GO:0042597">
    <property type="term" value="C:periplasmic space"/>
    <property type="evidence" value="ECO:0007669"/>
    <property type="project" value="UniProtKB-SubCell"/>
</dbReference>
<name>A0A7W8GA75_9SPIR</name>
<evidence type="ECO:0000313" key="9">
    <source>
        <dbReference type="EMBL" id="MBB5226719.1"/>
    </source>
</evidence>
<comment type="similarity">
    <text evidence="2">Belongs to the bacterial solute-binding protein 1 family.</text>
</comment>
<dbReference type="SUPFAM" id="SSF53850">
    <property type="entry name" value="Periplasmic binding protein-like II"/>
    <property type="match status" value="1"/>
</dbReference>
<dbReference type="InterPro" id="IPR050490">
    <property type="entry name" value="Bact_solute-bd_prot1"/>
</dbReference>
<evidence type="ECO:0000256" key="8">
    <source>
        <dbReference type="SAM" id="SignalP"/>
    </source>
</evidence>
<evidence type="ECO:0000256" key="5">
    <source>
        <dbReference type="ARBA" id="ARBA00023136"/>
    </source>
</evidence>
<dbReference type="PANTHER" id="PTHR43649">
    <property type="entry name" value="ARABINOSE-BINDING PROTEIN-RELATED"/>
    <property type="match status" value="1"/>
</dbReference>
<comment type="subcellular location">
    <subcellularLocation>
        <location evidence="1">Periplasm</location>
    </subcellularLocation>
</comment>
<accession>A0A7W8GA75</accession>